<gene>
    <name evidence="2" type="ORF">ELQ93_06985</name>
</gene>
<reference evidence="2 3" key="1">
    <citation type="submission" date="2018-12" db="EMBL/GenBank/DDBJ databases">
        <authorList>
            <person name="hu s."/>
            <person name="Xu Y."/>
            <person name="Xu B."/>
            <person name="Li F."/>
        </authorList>
    </citation>
    <scope>NUCLEOTIDE SEQUENCE [LARGE SCALE GENOMIC DNA]</scope>
    <source>
        <strain evidence="2 3">KSW2-17</strain>
    </source>
</reference>
<evidence type="ECO:0000313" key="3">
    <source>
        <dbReference type="Proteomes" id="UP000268291"/>
    </source>
</evidence>
<feature type="compositionally biased region" description="Basic residues" evidence="1">
    <location>
        <begin position="9"/>
        <end position="23"/>
    </location>
</feature>
<accession>A0ABY0CAR5</accession>
<comment type="caution">
    <text evidence="2">The sequence shown here is derived from an EMBL/GenBank/DDBJ whole genome shotgun (WGS) entry which is preliminary data.</text>
</comment>
<name>A0ABY0CAR5_9MICO</name>
<protein>
    <submittedName>
        <fullName evidence="2">Uncharacterized protein</fullName>
    </submittedName>
</protein>
<organism evidence="2 3">
    <name type="scientific">Labedella gwakjiensis</name>
    <dbReference type="NCBI Taxonomy" id="390269"/>
    <lineage>
        <taxon>Bacteria</taxon>
        <taxon>Bacillati</taxon>
        <taxon>Actinomycetota</taxon>
        <taxon>Actinomycetes</taxon>
        <taxon>Micrococcales</taxon>
        <taxon>Microbacteriaceae</taxon>
        <taxon>Labedella</taxon>
    </lineage>
</organism>
<feature type="compositionally biased region" description="Low complexity" evidence="1">
    <location>
        <begin position="50"/>
        <end position="64"/>
    </location>
</feature>
<evidence type="ECO:0000313" key="2">
    <source>
        <dbReference type="EMBL" id="RUQ86708.1"/>
    </source>
</evidence>
<dbReference type="Proteomes" id="UP000268291">
    <property type="component" value="Unassembled WGS sequence"/>
</dbReference>
<keyword evidence="3" id="KW-1185">Reference proteome</keyword>
<evidence type="ECO:0000256" key="1">
    <source>
        <dbReference type="SAM" id="MobiDB-lite"/>
    </source>
</evidence>
<feature type="region of interest" description="Disordered" evidence="1">
    <location>
        <begin position="1"/>
        <end position="108"/>
    </location>
</feature>
<proteinExistence type="predicted"/>
<feature type="compositionally biased region" description="Low complexity" evidence="1">
    <location>
        <begin position="24"/>
        <end position="42"/>
    </location>
</feature>
<dbReference type="EMBL" id="RZGY01000001">
    <property type="protein sequence ID" value="RUQ86708.1"/>
    <property type="molecule type" value="Genomic_DNA"/>
</dbReference>
<sequence>MGPAGRMRAAGRSHPAGRMRAAGRSRPAGRPCRPTGTRRAAVPPAPPTASPVGRPAGESTSPSRRPARPSRGDSSPRWAPGTPARVRRHPCGRPFPTPSDCPSMLSHGGDAHMAATRVMPTPADRLDYSEENIAGAIGHRGPRETRERGP</sequence>